<protein>
    <recommendedName>
        <fullName evidence="7">LamG-like jellyroll fold domain-containing protein</fullName>
    </recommendedName>
</protein>
<dbReference type="Pfam" id="PF13517">
    <property type="entry name" value="FG-GAP_3"/>
    <property type="match status" value="1"/>
</dbReference>
<dbReference type="InterPro" id="IPR057420">
    <property type="entry name" value="Beta-prop_CGLA"/>
</dbReference>
<evidence type="ECO:0000256" key="3">
    <source>
        <dbReference type="ARBA" id="ARBA00022729"/>
    </source>
</evidence>
<dbReference type="Gene3D" id="2.70.98.70">
    <property type="match status" value="1"/>
</dbReference>
<keyword evidence="5" id="KW-0472">Membrane</keyword>
<dbReference type="InterPro" id="IPR013517">
    <property type="entry name" value="FG-GAP"/>
</dbReference>
<dbReference type="InterPro" id="IPR045232">
    <property type="entry name" value="FAM234"/>
</dbReference>
<keyword evidence="2" id="KW-0812">Transmembrane</keyword>
<dbReference type="Gene3D" id="1.50.10.100">
    <property type="entry name" value="Chondroitin AC/alginate lyase"/>
    <property type="match status" value="1"/>
</dbReference>
<dbReference type="Proteomes" id="UP000182278">
    <property type="component" value="Unassembled WGS sequence"/>
</dbReference>
<dbReference type="InterPro" id="IPR013320">
    <property type="entry name" value="ConA-like_dom_sf"/>
</dbReference>
<evidence type="ECO:0000256" key="6">
    <source>
        <dbReference type="ARBA" id="ARBA00023157"/>
    </source>
</evidence>
<dbReference type="GO" id="GO:0016020">
    <property type="term" value="C:membrane"/>
    <property type="evidence" value="ECO:0007669"/>
    <property type="project" value="UniProtKB-SubCell"/>
</dbReference>
<dbReference type="SUPFAM" id="SSF69318">
    <property type="entry name" value="Integrin alpha N-terminal domain"/>
    <property type="match status" value="1"/>
</dbReference>
<evidence type="ECO:0000256" key="2">
    <source>
        <dbReference type="ARBA" id="ARBA00022692"/>
    </source>
</evidence>
<dbReference type="InterPro" id="IPR015943">
    <property type="entry name" value="WD40/YVTN_repeat-like_dom_sf"/>
</dbReference>
<dbReference type="InterPro" id="IPR008929">
    <property type="entry name" value="Chondroitin_lyas"/>
</dbReference>
<organism evidence="8 9">
    <name type="scientific">Candidatus Desantisbacteria bacterium CG1_02_38_46</name>
    <dbReference type="NCBI Taxonomy" id="1817893"/>
    <lineage>
        <taxon>Bacteria</taxon>
        <taxon>Candidatus Desantisiibacteriota</taxon>
    </lineage>
</organism>
<dbReference type="Gene3D" id="2.60.120.200">
    <property type="match status" value="1"/>
</dbReference>
<dbReference type="EMBL" id="MNUO01000035">
    <property type="protein sequence ID" value="OIN97772.1"/>
    <property type="molecule type" value="Genomic_DNA"/>
</dbReference>
<dbReference type="PANTHER" id="PTHR21419">
    <property type="match status" value="1"/>
</dbReference>
<evidence type="ECO:0000256" key="4">
    <source>
        <dbReference type="ARBA" id="ARBA00022989"/>
    </source>
</evidence>
<dbReference type="SUPFAM" id="SSF48230">
    <property type="entry name" value="Chondroitin AC/alginate lyase"/>
    <property type="match status" value="1"/>
</dbReference>
<keyword evidence="4" id="KW-1133">Transmembrane helix</keyword>
<dbReference type="STRING" id="1817893.AUJ66_02290"/>
<accession>A0A1J4SGL4</accession>
<dbReference type="InterPro" id="IPR028994">
    <property type="entry name" value="Integrin_alpha_N"/>
</dbReference>
<evidence type="ECO:0000259" key="7">
    <source>
        <dbReference type="SMART" id="SM00560"/>
    </source>
</evidence>
<evidence type="ECO:0000313" key="8">
    <source>
        <dbReference type="EMBL" id="OIN97772.1"/>
    </source>
</evidence>
<evidence type="ECO:0000256" key="1">
    <source>
        <dbReference type="ARBA" id="ARBA00004167"/>
    </source>
</evidence>
<gene>
    <name evidence="8" type="ORF">AUJ66_02290</name>
</gene>
<keyword evidence="3" id="KW-0732">Signal</keyword>
<evidence type="ECO:0000313" key="9">
    <source>
        <dbReference type="Proteomes" id="UP000182278"/>
    </source>
</evidence>
<name>A0A1J4SGL4_9BACT</name>
<dbReference type="SMART" id="SM00560">
    <property type="entry name" value="LamGL"/>
    <property type="match status" value="1"/>
</dbReference>
<dbReference type="PANTHER" id="PTHR21419:SF23">
    <property type="entry name" value="PROTEIN DEFECTIVE IN EXINE FORMATION 1"/>
    <property type="match status" value="1"/>
</dbReference>
<comment type="caution">
    <text evidence="8">The sequence shown here is derived from an EMBL/GenBank/DDBJ whole genome shotgun (WGS) entry which is preliminary data.</text>
</comment>
<keyword evidence="6" id="KW-1015">Disulfide bond</keyword>
<feature type="domain" description="LamG-like jellyroll fold" evidence="7">
    <location>
        <begin position="93"/>
        <end position="225"/>
    </location>
</feature>
<dbReference type="Pfam" id="PF13385">
    <property type="entry name" value="Laminin_G_3"/>
    <property type="match status" value="1"/>
</dbReference>
<proteinExistence type="predicted"/>
<dbReference type="InterPro" id="IPR006558">
    <property type="entry name" value="LamG-like"/>
</dbReference>
<reference evidence="8 9" key="1">
    <citation type="journal article" date="2016" name="Environ. Microbiol.">
        <title>Genomic resolution of a cold subsurface aquifer community provides metabolic insights for novel microbes adapted to high CO concentrations.</title>
        <authorList>
            <person name="Probst A.J."/>
            <person name="Castelle C.J."/>
            <person name="Singh A."/>
            <person name="Brown C.T."/>
            <person name="Anantharaman K."/>
            <person name="Sharon I."/>
            <person name="Hug L.A."/>
            <person name="Burstein D."/>
            <person name="Emerson J.B."/>
            <person name="Thomas B.C."/>
            <person name="Banfield J.F."/>
        </authorList>
    </citation>
    <scope>NUCLEOTIDE SEQUENCE [LARGE SCALE GENOMIC DNA]</scope>
    <source>
        <strain evidence="8">CG1_02_38_46</strain>
    </source>
</reference>
<evidence type="ECO:0000256" key="5">
    <source>
        <dbReference type="ARBA" id="ARBA00023136"/>
    </source>
</evidence>
<dbReference type="Gene3D" id="2.130.10.10">
    <property type="entry name" value="YVTN repeat-like/Quinoprotein amine dehydrogenase"/>
    <property type="match status" value="1"/>
</dbReference>
<dbReference type="Pfam" id="PF25292">
    <property type="entry name" value="Beta-prop_CGLA"/>
    <property type="match status" value="1"/>
</dbReference>
<dbReference type="SUPFAM" id="SSF49899">
    <property type="entry name" value="Concanavalin A-like lectins/glucanases"/>
    <property type="match status" value="1"/>
</dbReference>
<comment type="subcellular location">
    <subcellularLocation>
        <location evidence="1">Membrane</location>
        <topology evidence="1">Single-pass membrane protein</topology>
    </subcellularLocation>
</comment>
<sequence>MKKWIILGMAFGIMGGLLGSIEVAGTKEKDLVAYWNFDEGEAEEVKDLSGNGNDGTINGDAEWVKQKKGYALKFNGEDAYVDCGSDDILNIADAITIECWVKRTGDGKGWDGIVSKGGGSSGYQLFYHQPSQNIVFYLNTDITGYGSITGKNIPVNEWMHVAATYDSNEKTIKLYQNGVMTASKLYEGQITNFADNFYIGRSTGFNYFCGFIDEVRIYNRALTEEEIKKHFEEQCTNLLGSQEIEKIKMRSPVFQKEAIGKMAKENIKSSLKEGKFYSLIVAPKQLEELANFIQKKIQEYTGVNLEIKLDSLVTEEDLKKSNIILLGNLDSGKLAQRLYHHYYIYCDAYFPGGNGYEIRTIYNPFGYGKNIVFIGASEKEGFNLAVDKFLSLLKPGKDFIIEPAIIVKSSLAGVPSLSKEQEKQYLEDAKKFREGDTFYRGWGMTRNCANIAIGFARNYYLSGDPRWANLAKERMLAHAVSIRDPKMEALFTFEMWVLLIAWDQIEECPVITDEEREEVVQYFIDYAKATVNCWKMSGPKHREKNNIYEIPHNHESFSSLGLYFVSEYLLKYYPFVNEAEYWMKLAQRCFRGQFKSFKPQEDSAGYQWLVPFHTMVYALNSGETEFFENGNAKKIAELGIMCTDNFGWEPRFGDCGHGFFSDVGLLRILRMASWYYNDGRLAWMAEKIEKKTSKHLHNYHSSLASSVIPEDFIGVKVCPLDKGVYEFFSTKFPDAKFNLPYENTFDKITFRNGFNPEDEYLLLDGFSSGGHKHLDGNSIIRFAKNKRVFLDEGDYILSAPKHHNTMIIIRDGEDELIPAVCGLGYLADFPLTGFAQTYLKDYNKVDWYRNIIWNKGEYFLFIDQVKANTPADYLFRTFWRTAGEIHLTNKRFIANQKGGTLSGLILVKEDKGASGNKVIEFDSHDSCLSFDIYLEKGNYEVSIFAYGTDGSHDSLWVDMDGKRLDAFHIPLSRIGPSGLEWGGRGGPLLLKLDNSKIYNFFITLREGPGVVMDRIEFINKETKNKIVVEAENMNFSSVKRESGELLNVVQAGDAQLNVKEEEGPGWGSYTYADPIWKILYQDKNIKLKKDEDYAFLNLLYATPETKGCTYTVSKIAPTVVRIRGEKETETYTSFAGICEKEFSSPVFSLEAKMFHLTKDIFSIVQGISLSIGKKLFESDYPLSLEIDLAKGKAKIINENNNEVKITFPLPLKQVLISPSSRIEEGKDGISLTLSKGTYELSFSLDSSILNEINSSLQKQKIVSEETVEEAKKERPTKNMKLLARAKADKSITSLCVYDLDGDGKKEIAVGSEDRNVYVFNEKAEKLWSYSTKGRINSIATDDLDNDGKAEVLIGSEDENLYVLDEKGNLKWKYQFSRWGGYKAGVKVVLVSDLDNDGEKEVICGLGNWHYFCLDSKGKLKWKKYVYAHPATTGFISDVNGDGKKELIAANQYYQCHLLDSRGEKIWTFGSPTPHFNLVCAYDLDNDGKEEVFVCTDNGTLNCLDSKGKLKWNISCGDRITSIIPLDVNKDGFKEIIVSSASNFVYILDKDGGKIFLKSFDAPINSSSLISPKEPKVGSLEEPKLVLGKGDGEVAIYSLKGEEIGTYPVPSGVNVINVEDLNKDGKEEIVAGCKDGGVYIFSQI</sequence>